<feature type="modified residue" description="4-aspartylphosphate" evidence="2">
    <location>
        <position position="55"/>
    </location>
</feature>
<comment type="caution">
    <text evidence="4">The sequence shown here is derived from an EMBL/GenBank/DDBJ whole genome shotgun (WGS) entry which is preliminary data.</text>
</comment>
<dbReference type="RefSeq" id="WP_169161064.1">
    <property type="nucleotide sequence ID" value="NZ_JABBFW010000008.1"/>
</dbReference>
<accession>A0A848F9F8</accession>
<dbReference type="Proteomes" id="UP000574067">
    <property type="component" value="Unassembled WGS sequence"/>
</dbReference>
<dbReference type="AlphaFoldDB" id="A0A848F9F8"/>
<dbReference type="SMART" id="SM00448">
    <property type="entry name" value="REC"/>
    <property type="match status" value="1"/>
</dbReference>
<dbReference type="InterPro" id="IPR011006">
    <property type="entry name" value="CheY-like_superfamily"/>
</dbReference>
<dbReference type="CDD" id="cd17546">
    <property type="entry name" value="REC_hyHK_CKI1_RcsC-like"/>
    <property type="match status" value="1"/>
</dbReference>
<gene>
    <name evidence="4" type="ORF">HHL10_14425</name>
</gene>
<dbReference type="PROSITE" id="PS50110">
    <property type="entry name" value="RESPONSE_REGULATORY"/>
    <property type="match status" value="1"/>
</dbReference>
<organism evidence="4 5">
    <name type="scientific">Azohydromonas caseinilytica</name>
    <dbReference type="NCBI Taxonomy" id="2728836"/>
    <lineage>
        <taxon>Bacteria</taxon>
        <taxon>Pseudomonadati</taxon>
        <taxon>Pseudomonadota</taxon>
        <taxon>Betaproteobacteria</taxon>
        <taxon>Burkholderiales</taxon>
        <taxon>Sphaerotilaceae</taxon>
        <taxon>Azohydromonas</taxon>
    </lineage>
</organism>
<dbReference type="InterPro" id="IPR001789">
    <property type="entry name" value="Sig_transdc_resp-reg_receiver"/>
</dbReference>
<dbReference type="InterPro" id="IPR050595">
    <property type="entry name" value="Bact_response_regulator"/>
</dbReference>
<evidence type="ECO:0000313" key="5">
    <source>
        <dbReference type="Proteomes" id="UP000574067"/>
    </source>
</evidence>
<sequence>MTEAPQALVVDDNALNARLAATLLGRLGWEARIADDGRHALALLARQSFDVVLLDPCLPLLDGEELCRHIRRKPQCESLPVIAYTGHGHPQEAARLLASGFDRLLAKPTSFNDLRLLCQQYAPAIAE</sequence>
<dbReference type="PANTHER" id="PTHR44591">
    <property type="entry name" value="STRESS RESPONSE REGULATOR PROTEIN 1"/>
    <property type="match status" value="1"/>
</dbReference>
<evidence type="ECO:0000256" key="1">
    <source>
        <dbReference type="ARBA" id="ARBA00022553"/>
    </source>
</evidence>
<keyword evidence="5" id="KW-1185">Reference proteome</keyword>
<name>A0A848F9F8_9BURK</name>
<evidence type="ECO:0000259" key="3">
    <source>
        <dbReference type="PROSITE" id="PS50110"/>
    </source>
</evidence>
<feature type="domain" description="Response regulatory" evidence="3">
    <location>
        <begin position="6"/>
        <end position="122"/>
    </location>
</feature>
<evidence type="ECO:0000256" key="2">
    <source>
        <dbReference type="PROSITE-ProRule" id="PRU00169"/>
    </source>
</evidence>
<dbReference type="EMBL" id="JABBFW010000008">
    <property type="protein sequence ID" value="NML16174.1"/>
    <property type="molecule type" value="Genomic_DNA"/>
</dbReference>
<dbReference type="GO" id="GO:0000160">
    <property type="term" value="P:phosphorelay signal transduction system"/>
    <property type="evidence" value="ECO:0007669"/>
    <property type="project" value="InterPro"/>
</dbReference>
<protein>
    <submittedName>
        <fullName evidence="4">Response regulator</fullName>
    </submittedName>
</protein>
<dbReference type="Pfam" id="PF00072">
    <property type="entry name" value="Response_reg"/>
    <property type="match status" value="1"/>
</dbReference>
<reference evidence="4 5" key="1">
    <citation type="submission" date="2020-04" db="EMBL/GenBank/DDBJ databases">
        <title>Azohydromonas sp. isolated from soil.</title>
        <authorList>
            <person name="Dahal R.H."/>
        </authorList>
    </citation>
    <scope>NUCLEOTIDE SEQUENCE [LARGE SCALE GENOMIC DNA]</scope>
    <source>
        <strain evidence="4 5">G-1-1-14</strain>
    </source>
</reference>
<dbReference type="SUPFAM" id="SSF52172">
    <property type="entry name" value="CheY-like"/>
    <property type="match status" value="1"/>
</dbReference>
<keyword evidence="1 2" id="KW-0597">Phosphoprotein</keyword>
<dbReference type="PANTHER" id="PTHR44591:SF3">
    <property type="entry name" value="RESPONSE REGULATORY DOMAIN-CONTAINING PROTEIN"/>
    <property type="match status" value="1"/>
</dbReference>
<evidence type="ECO:0000313" key="4">
    <source>
        <dbReference type="EMBL" id="NML16174.1"/>
    </source>
</evidence>
<proteinExistence type="predicted"/>
<dbReference type="Gene3D" id="3.40.50.2300">
    <property type="match status" value="1"/>
</dbReference>